<comment type="caution">
    <text evidence="1">The sequence shown here is derived from an EMBL/GenBank/DDBJ whole genome shotgun (WGS) entry which is preliminary data.</text>
</comment>
<evidence type="ECO:0000313" key="1">
    <source>
        <dbReference type="EMBL" id="KAI2393438.1"/>
    </source>
</evidence>
<reference evidence="1" key="1">
    <citation type="journal article" date="2022" name="bioRxiv">
        <title>Population genetic analysis of Ophidiomyces ophidiicola, the causative agent of snake fungal disease, indicates recent introductions to the USA.</title>
        <authorList>
            <person name="Ladner J.T."/>
            <person name="Palmer J.M."/>
            <person name="Ettinger C.L."/>
            <person name="Stajich J.E."/>
            <person name="Farrell T.M."/>
            <person name="Glorioso B.M."/>
            <person name="Lawson B."/>
            <person name="Price S.J."/>
            <person name="Stengle A.G."/>
            <person name="Grear D.A."/>
            <person name="Lorch J.M."/>
        </authorList>
    </citation>
    <scope>NUCLEOTIDE SEQUENCE</scope>
    <source>
        <strain evidence="1">NWHC 24266-5</strain>
    </source>
</reference>
<accession>A0ACB8V635</accession>
<organism evidence="1">
    <name type="scientific">Ophidiomyces ophidiicola</name>
    <dbReference type="NCBI Taxonomy" id="1387563"/>
    <lineage>
        <taxon>Eukaryota</taxon>
        <taxon>Fungi</taxon>
        <taxon>Dikarya</taxon>
        <taxon>Ascomycota</taxon>
        <taxon>Pezizomycotina</taxon>
        <taxon>Eurotiomycetes</taxon>
        <taxon>Eurotiomycetidae</taxon>
        <taxon>Onygenales</taxon>
        <taxon>Onygenaceae</taxon>
        <taxon>Ophidiomyces</taxon>
    </lineage>
</organism>
<protein>
    <submittedName>
        <fullName evidence="1">Uncharacterized protein</fullName>
    </submittedName>
</protein>
<proteinExistence type="predicted"/>
<name>A0ACB8V635_9EURO</name>
<sequence>MRLACLRLALPLTSRKNDTLVKFYTPIAHRTVFSRHRRLVPCNSVARSSTLAPEHTVECPKCHQSSGNNGIADDVSSAENQKALSTPPPQSLHIYEQRAANPGLPDRISNYLGPTHDVLDPMRLEYESNVGNLEHIGSKLIDDFRYQQDFHLWRVLLEYRQRHYGDEGVVHIWKGLNGRCAELGLPVEGDDADYLWKTFISIGLKQEWLMREIQLHGETIWKATGKRWHPFYEEVIGGYFKLHLPREALRWHLKLKQIHLERSNEVICILPHAMTTEHGVRGFRNICRSLEGHQIYSFVVPILWEKGMVGDALAMHEFLVSRRDGPKSLSEIEPLLRYVEMYGSEKQHNYFMQELVKAGLMDDTSIDAKQHQHHTPKAAKKSTKQPFRDDFGARLFATKSLTFELILGGFKMFGVDTIGPLTLREMALRTVNMKELVSQLAALQTSGISTGKSVFSKLVIKSVQDRNTALLRDILESDQHPDVFEDLETQKVLLAMYSRAGDWPQVHKTLAIMSMASDSRRERHDVLFRDVVRTGNAALIIQQLESMKEHGLCLSISTVESMAREILPARPSGYSPPRDSASMNDLRFLIWLYQQVIMSGGHVPPESWLECLKRLGMYNLWDELEKLCFWLVPIYGPPKKSTSEPIDGIKPPKAGTRKGSDLLEHLLPASHPRSPLRRIFGVQLQHAIVAWGFSMRPYDAENTIMLNPFGNEGEHLIPWARGIVLLRQLKDRGVIVQTNTIKSASRMRLAALFSDNRSSRRKYNRLLRKNNPWSLEELMQSIDQAWGKPVFSEYEGDLHRLVNPRPKVRHAPFRSRLPFQTPPVNFTNF</sequence>
<dbReference type="EMBL" id="JALBCA010000002">
    <property type="protein sequence ID" value="KAI2393438.1"/>
    <property type="molecule type" value="Genomic_DNA"/>
</dbReference>
<gene>
    <name evidence="1" type="ORF">LOY88_000036</name>
</gene>